<sequence>MSVKTILYDCPPQSGVQSIHVVQGDIVEVLGEDQNGWTWSKKKGTELIGYVPTQALGPFPAPQHAEPIETPFSLDLDHVNAYPNVVDEVKSFFSQFGEVYYFDSRPPNGPFPTYRFALDILSTVDFETIKSSIVNQPFYNQNAQLTPGRFESNPLELFLSRLPPSFTKSEVLELIHPANPTKVSVFFPKEKKTFKNCAIVFPDSRSANAAFRDRSRWIEKQPGLTVQFSTQNRPKPENIAPKPVQDNSPGNMQLVSLTNLPYGVIPKDIINSLFPSFVITNLHIHAAAPGQPVSAVVHFKTKSEAQQAISQSGTLSFLSNRIQVREYRVDPDRSSRGSVSPKGVSPPPPQIK</sequence>
<accession>A0ABQ9XUA5</accession>
<comment type="caution">
    <text evidence="3">The sequence shown here is derived from an EMBL/GenBank/DDBJ whole genome shotgun (WGS) entry which is preliminary data.</text>
</comment>
<proteinExistence type="predicted"/>
<dbReference type="Gene3D" id="2.30.30.40">
    <property type="entry name" value="SH3 Domains"/>
    <property type="match status" value="1"/>
</dbReference>
<dbReference type="SUPFAM" id="SSF54928">
    <property type="entry name" value="RNA-binding domain, RBD"/>
    <property type="match status" value="1"/>
</dbReference>
<protein>
    <recommendedName>
        <fullName evidence="2">RRM domain-containing protein</fullName>
    </recommendedName>
</protein>
<name>A0ABQ9XUA5_9EUKA</name>
<dbReference type="EMBL" id="JARBJD010000071">
    <property type="protein sequence ID" value="KAK2955063.1"/>
    <property type="molecule type" value="Genomic_DNA"/>
</dbReference>
<feature type="domain" description="RRM" evidence="2">
    <location>
        <begin position="254"/>
        <end position="325"/>
    </location>
</feature>
<evidence type="ECO:0000313" key="3">
    <source>
        <dbReference type="EMBL" id="KAK2955063.1"/>
    </source>
</evidence>
<dbReference type="Proteomes" id="UP001281761">
    <property type="component" value="Unassembled WGS sequence"/>
</dbReference>
<reference evidence="3 4" key="1">
    <citation type="journal article" date="2022" name="bioRxiv">
        <title>Genomics of Preaxostyla Flagellates Illuminates Evolutionary Transitions and the Path Towards Mitochondrial Loss.</title>
        <authorList>
            <person name="Novak L.V.F."/>
            <person name="Treitli S.C."/>
            <person name="Pyrih J."/>
            <person name="Halakuc P."/>
            <person name="Pipaliya S.V."/>
            <person name="Vacek V."/>
            <person name="Brzon O."/>
            <person name="Soukal P."/>
            <person name="Eme L."/>
            <person name="Dacks J.B."/>
            <person name="Karnkowska A."/>
            <person name="Elias M."/>
            <person name="Hampl V."/>
        </authorList>
    </citation>
    <scope>NUCLEOTIDE SEQUENCE [LARGE SCALE GENOMIC DNA]</scope>
    <source>
        <strain evidence="3">NAU3</strain>
        <tissue evidence="3">Gut</tissue>
    </source>
</reference>
<dbReference type="InterPro" id="IPR000504">
    <property type="entry name" value="RRM_dom"/>
</dbReference>
<feature type="region of interest" description="Disordered" evidence="1">
    <location>
        <begin position="328"/>
        <end position="352"/>
    </location>
</feature>
<dbReference type="SMART" id="SM00360">
    <property type="entry name" value="RRM"/>
    <property type="match status" value="2"/>
</dbReference>
<dbReference type="CDD" id="cd00590">
    <property type="entry name" value="RRM_SF"/>
    <property type="match status" value="2"/>
</dbReference>
<evidence type="ECO:0000259" key="2">
    <source>
        <dbReference type="SMART" id="SM00360"/>
    </source>
</evidence>
<dbReference type="SUPFAM" id="SSF50044">
    <property type="entry name" value="SH3-domain"/>
    <property type="match status" value="1"/>
</dbReference>
<keyword evidence="4" id="KW-1185">Reference proteome</keyword>
<evidence type="ECO:0000256" key="1">
    <source>
        <dbReference type="SAM" id="MobiDB-lite"/>
    </source>
</evidence>
<evidence type="ECO:0000313" key="4">
    <source>
        <dbReference type="Proteomes" id="UP001281761"/>
    </source>
</evidence>
<dbReference type="InterPro" id="IPR036028">
    <property type="entry name" value="SH3-like_dom_sf"/>
</dbReference>
<dbReference type="InterPro" id="IPR035979">
    <property type="entry name" value="RBD_domain_sf"/>
</dbReference>
<feature type="domain" description="RRM" evidence="2">
    <location>
        <begin position="156"/>
        <end position="227"/>
    </location>
</feature>
<organism evidence="3 4">
    <name type="scientific">Blattamonas nauphoetae</name>
    <dbReference type="NCBI Taxonomy" id="2049346"/>
    <lineage>
        <taxon>Eukaryota</taxon>
        <taxon>Metamonada</taxon>
        <taxon>Preaxostyla</taxon>
        <taxon>Oxymonadida</taxon>
        <taxon>Blattamonas</taxon>
    </lineage>
</organism>
<gene>
    <name evidence="3" type="ORF">BLNAU_9994</name>
</gene>